<dbReference type="AlphaFoldDB" id="A0A2I0BCH7"/>
<evidence type="ECO:0000313" key="2">
    <source>
        <dbReference type="EMBL" id="PKA65490.1"/>
    </source>
</evidence>
<organism evidence="2 3">
    <name type="scientific">Apostasia shenzhenica</name>
    <dbReference type="NCBI Taxonomy" id="1088818"/>
    <lineage>
        <taxon>Eukaryota</taxon>
        <taxon>Viridiplantae</taxon>
        <taxon>Streptophyta</taxon>
        <taxon>Embryophyta</taxon>
        <taxon>Tracheophyta</taxon>
        <taxon>Spermatophyta</taxon>
        <taxon>Magnoliopsida</taxon>
        <taxon>Liliopsida</taxon>
        <taxon>Asparagales</taxon>
        <taxon>Orchidaceae</taxon>
        <taxon>Apostasioideae</taxon>
        <taxon>Apostasia</taxon>
    </lineage>
</organism>
<keyword evidence="2" id="KW-0430">Lectin</keyword>
<dbReference type="EMBL" id="KZ451895">
    <property type="protein sequence ID" value="PKA65490.1"/>
    <property type="molecule type" value="Genomic_DNA"/>
</dbReference>
<dbReference type="Gene3D" id="2.90.10.10">
    <property type="entry name" value="Bulb-type lectin domain"/>
    <property type="match status" value="1"/>
</dbReference>
<feature type="domain" description="Bulb-type lectin" evidence="1">
    <location>
        <begin position="45"/>
        <end position="158"/>
    </location>
</feature>
<gene>
    <name evidence="2" type="ORF">AXF42_Ash005824</name>
</gene>
<dbReference type="Proteomes" id="UP000236161">
    <property type="component" value="Unassembled WGS sequence"/>
</dbReference>
<sequence length="158" mass="16981">MTHNRNAIVYGSPIWSAAADSGDGCGANGILADPTPAVSTPAADNNHLLFGETLGPGESLKLGNLSLVMEKTCNLVLYDSGRSSKPRRLWATHTRRKGRECRLGIEDGGNLVVLDGRRNRTVWESGCRSAAGGRNFALVLLLDRTVALYSRSWWSAVA</sequence>
<name>A0A2I0BCH7_9ASPA</name>
<dbReference type="InterPro" id="IPR036426">
    <property type="entry name" value="Bulb-type_lectin_dom_sf"/>
</dbReference>
<reference evidence="2 3" key="1">
    <citation type="journal article" date="2017" name="Nature">
        <title>The Apostasia genome and the evolution of orchids.</title>
        <authorList>
            <person name="Zhang G.Q."/>
            <person name="Liu K.W."/>
            <person name="Li Z."/>
            <person name="Lohaus R."/>
            <person name="Hsiao Y.Y."/>
            <person name="Niu S.C."/>
            <person name="Wang J.Y."/>
            <person name="Lin Y.C."/>
            <person name="Xu Q."/>
            <person name="Chen L.J."/>
            <person name="Yoshida K."/>
            <person name="Fujiwara S."/>
            <person name="Wang Z.W."/>
            <person name="Zhang Y.Q."/>
            <person name="Mitsuda N."/>
            <person name="Wang M."/>
            <person name="Liu G.H."/>
            <person name="Pecoraro L."/>
            <person name="Huang H.X."/>
            <person name="Xiao X.J."/>
            <person name="Lin M."/>
            <person name="Wu X.Y."/>
            <person name="Wu W.L."/>
            <person name="Chen Y.Y."/>
            <person name="Chang S.B."/>
            <person name="Sakamoto S."/>
            <person name="Ohme-Takagi M."/>
            <person name="Yagi M."/>
            <person name="Zeng S.J."/>
            <person name="Shen C.Y."/>
            <person name="Yeh C.M."/>
            <person name="Luo Y.B."/>
            <person name="Tsai W.C."/>
            <person name="Van de Peer Y."/>
            <person name="Liu Z.J."/>
        </authorList>
    </citation>
    <scope>NUCLEOTIDE SEQUENCE [LARGE SCALE GENOMIC DNA]</scope>
    <source>
        <strain evidence="3">cv. Shenzhen</strain>
        <tissue evidence="2">Stem</tissue>
    </source>
</reference>
<protein>
    <submittedName>
        <fullName evidence="2">Mannose-specific lectin</fullName>
    </submittedName>
</protein>
<evidence type="ECO:0000313" key="3">
    <source>
        <dbReference type="Proteomes" id="UP000236161"/>
    </source>
</evidence>
<accession>A0A2I0BCH7</accession>
<dbReference type="SUPFAM" id="SSF51110">
    <property type="entry name" value="alpha-D-mannose-specific plant lectins"/>
    <property type="match status" value="1"/>
</dbReference>
<dbReference type="InterPro" id="IPR001480">
    <property type="entry name" value="Bulb-type_lectin_dom"/>
</dbReference>
<dbReference type="GO" id="GO:0030246">
    <property type="term" value="F:carbohydrate binding"/>
    <property type="evidence" value="ECO:0007669"/>
    <property type="project" value="UniProtKB-KW"/>
</dbReference>
<dbReference type="OrthoDB" id="783198at2759"/>
<evidence type="ECO:0000259" key="1">
    <source>
        <dbReference type="PROSITE" id="PS50927"/>
    </source>
</evidence>
<dbReference type="SMART" id="SM00108">
    <property type="entry name" value="B_lectin"/>
    <property type="match status" value="1"/>
</dbReference>
<dbReference type="PROSITE" id="PS50927">
    <property type="entry name" value="BULB_LECTIN"/>
    <property type="match status" value="1"/>
</dbReference>
<keyword evidence="3" id="KW-1185">Reference proteome</keyword>
<dbReference type="GO" id="GO:0051707">
    <property type="term" value="P:response to other organism"/>
    <property type="evidence" value="ECO:0007669"/>
    <property type="project" value="UniProtKB-ARBA"/>
</dbReference>
<proteinExistence type="predicted"/>